<sequence>MDDSLSPPDLPEGRHESVWFPTSDRTDYDPLDGDRSVDTAVVGGGIAGITTAAKLDAAGQTVAILERDRILDGTTGHTTAKVTSLHGLVYDTLIENFGAENARQYAAANQAAVDDIAATVDRRDIDCGFGRAPAYTYAKSDEDRSKVRSEVNAARRLGLPASYVEETELPYEVDSAVRFDEQAYFHPRQYLLELASDVAAGDGAVFEETTVEGVEDGTPCRVETDRGTVRADDVVVASHFPVADDALYFSRLRPKRSYVVAARLDGEPPDGLYYHAGEPYFSVRPHATNDALVLLGGQNHRTGHGDSTEERYRRLEQQVRERFDVASIAYRWATQDYVSVDQVPFVGKAAPQVSNVYVATGFGGWGMTNGTAAGRLLADEILGRPSATRDVFDPNRFKPLASKSELLSHNTETVRHYIEDYLGSQPSLDTVDLDPGDAGVYEVDDDPLAVYRDDDGEIHARSAVCPHKGCLVAWNDGERSWDCPCHGSRFGVDGEVLDTPAVHGLDDVSLQDGPDS</sequence>
<dbReference type="Proteomes" id="UP000783863">
    <property type="component" value="Unassembled WGS sequence"/>
</dbReference>
<dbReference type="PROSITE" id="PS51296">
    <property type="entry name" value="RIESKE"/>
    <property type="match status" value="1"/>
</dbReference>
<dbReference type="InterPro" id="IPR036188">
    <property type="entry name" value="FAD/NAD-bd_sf"/>
</dbReference>
<dbReference type="Pfam" id="PF01266">
    <property type="entry name" value="DAO"/>
    <property type="match status" value="1"/>
</dbReference>
<evidence type="ECO:0000256" key="6">
    <source>
        <dbReference type="SAM" id="MobiDB-lite"/>
    </source>
</evidence>
<feature type="region of interest" description="Disordered" evidence="6">
    <location>
        <begin position="1"/>
        <end position="32"/>
    </location>
</feature>
<evidence type="ECO:0000256" key="4">
    <source>
        <dbReference type="ARBA" id="ARBA00023014"/>
    </source>
</evidence>
<keyword evidence="5" id="KW-1015">Disulfide bond</keyword>
<dbReference type="SUPFAM" id="SSF50022">
    <property type="entry name" value="ISP domain"/>
    <property type="match status" value="1"/>
</dbReference>
<keyword evidence="9" id="KW-1185">Reference proteome</keyword>
<evidence type="ECO:0000256" key="3">
    <source>
        <dbReference type="ARBA" id="ARBA00023004"/>
    </source>
</evidence>
<evidence type="ECO:0000313" key="9">
    <source>
        <dbReference type="Proteomes" id="UP000783863"/>
    </source>
</evidence>
<name>A0A8J8CB67_9EURY</name>
<dbReference type="PRINTS" id="PR00162">
    <property type="entry name" value="RIESKE"/>
</dbReference>
<dbReference type="GO" id="GO:0016020">
    <property type="term" value="C:membrane"/>
    <property type="evidence" value="ECO:0007669"/>
    <property type="project" value="InterPro"/>
</dbReference>
<evidence type="ECO:0000313" key="8">
    <source>
        <dbReference type="EMBL" id="MBX0305894.1"/>
    </source>
</evidence>
<dbReference type="Pfam" id="PF00355">
    <property type="entry name" value="Rieske"/>
    <property type="match status" value="1"/>
</dbReference>
<evidence type="ECO:0000259" key="7">
    <source>
        <dbReference type="PROSITE" id="PS51296"/>
    </source>
</evidence>
<dbReference type="AlphaFoldDB" id="A0A8J8CB67"/>
<dbReference type="InterPro" id="IPR005805">
    <property type="entry name" value="Rieske_Fe-S_prot_C"/>
</dbReference>
<protein>
    <submittedName>
        <fullName evidence="8">FAD-dependent oxidoreductase</fullName>
    </submittedName>
</protein>
<dbReference type="InterPro" id="IPR006076">
    <property type="entry name" value="FAD-dep_OxRdtase"/>
</dbReference>
<dbReference type="PANTHER" id="PTHR13847">
    <property type="entry name" value="SARCOSINE DEHYDROGENASE-RELATED"/>
    <property type="match status" value="1"/>
</dbReference>
<dbReference type="PANTHER" id="PTHR13847:SF274">
    <property type="entry name" value="RIESKE 2FE-2S IRON-SULFUR PROTEIN YHFW-RELATED"/>
    <property type="match status" value="1"/>
</dbReference>
<proteinExistence type="predicted"/>
<reference evidence="8" key="1">
    <citation type="submission" date="2021-06" db="EMBL/GenBank/DDBJ databases">
        <title>Halomicroarcula sp. F24A a new haloarchaeum isolated from saline soil.</title>
        <authorList>
            <person name="Duran-Viseras A."/>
            <person name="Sanchez-Porro C."/>
            <person name="Ventosa A."/>
        </authorList>
    </citation>
    <scope>NUCLEOTIDE SEQUENCE</scope>
    <source>
        <strain evidence="8">F24A</strain>
    </source>
</reference>
<dbReference type="EMBL" id="RKLQ01000006">
    <property type="protein sequence ID" value="MBX0305894.1"/>
    <property type="molecule type" value="Genomic_DNA"/>
</dbReference>
<dbReference type="GO" id="GO:0046872">
    <property type="term" value="F:metal ion binding"/>
    <property type="evidence" value="ECO:0007669"/>
    <property type="project" value="UniProtKB-KW"/>
</dbReference>
<organism evidence="8 9">
    <name type="scientific">Haloarcula salinisoli</name>
    <dbReference type="NCBI Taxonomy" id="2487746"/>
    <lineage>
        <taxon>Archaea</taxon>
        <taxon>Methanobacteriati</taxon>
        <taxon>Methanobacteriota</taxon>
        <taxon>Stenosarchaea group</taxon>
        <taxon>Halobacteria</taxon>
        <taxon>Halobacteriales</taxon>
        <taxon>Haloarculaceae</taxon>
        <taxon>Haloarcula</taxon>
    </lineage>
</organism>
<comment type="caution">
    <text evidence="8">The sequence shown here is derived from an EMBL/GenBank/DDBJ whole genome shotgun (WGS) entry which is preliminary data.</text>
</comment>
<dbReference type="GO" id="GO:0005737">
    <property type="term" value="C:cytoplasm"/>
    <property type="evidence" value="ECO:0007669"/>
    <property type="project" value="TreeGrafter"/>
</dbReference>
<keyword evidence="2" id="KW-0479">Metal-binding</keyword>
<keyword evidence="3" id="KW-0408">Iron</keyword>
<evidence type="ECO:0000256" key="5">
    <source>
        <dbReference type="ARBA" id="ARBA00023157"/>
    </source>
</evidence>
<dbReference type="GO" id="GO:0051537">
    <property type="term" value="F:2 iron, 2 sulfur cluster binding"/>
    <property type="evidence" value="ECO:0007669"/>
    <property type="project" value="UniProtKB-KW"/>
</dbReference>
<keyword evidence="4" id="KW-0411">Iron-sulfur</keyword>
<dbReference type="Gene3D" id="2.102.10.10">
    <property type="entry name" value="Rieske [2Fe-2S] iron-sulphur domain"/>
    <property type="match status" value="1"/>
</dbReference>
<keyword evidence="1" id="KW-0001">2Fe-2S</keyword>
<dbReference type="InterPro" id="IPR036922">
    <property type="entry name" value="Rieske_2Fe-2S_sf"/>
</dbReference>
<dbReference type="Gene3D" id="3.30.9.10">
    <property type="entry name" value="D-Amino Acid Oxidase, subunit A, domain 2"/>
    <property type="match status" value="1"/>
</dbReference>
<dbReference type="SUPFAM" id="SSF51905">
    <property type="entry name" value="FAD/NAD(P)-binding domain"/>
    <property type="match status" value="1"/>
</dbReference>
<evidence type="ECO:0000256" key="2">
    <source>
        <dbReference type="ARBA" id="ARBA00022723"/>
    </source>
</evidence>
<feature type="domain" description="Rieske" evidence="7">
    <location>
        <begin position="425"/>
        <end position="516"/>
    </location>
</feature>
<dbReference type="RefSeq" id="WP_220590084.1">
    <property type="nucleotide sequence ID" value="NZ_RKLQ01000006.1"/>
</dbReference>
<accession>A0A8J8CB67</accession>
<dbReference type="InterPro" id="IPR017941">
    <property type="entry name" value="Rieske_2Fe-2S"/>
</dbReference>
<dbReference type="Gene3D" id="3.50.50.60">
    <property type="entry name" value="FAD/NAD(P)-binding domain"/>
    <property type="match status" value="1"/>
</dbReference>
<gene>
    <name evidence="8" type="ORF">EGD98_19805</name>
</gene>
<evidence type="ECO:0000256" key="1">
    <source>
        <dbReference type="ARBA" id="ARBA00022714"/>
    </source>
</evidence>